<evidence type="ECO:0000313" key="8">
    <source>
        <dbReference type="Proteomes" id="UP000291572"/>
    </source>
</evidence>
<proteinExistence type="inferred from homology"/>
<dbReference type="Proteomes" id="UP000291572">
    <property type="component" value="Unassembled WGS sequence"/>
</dbReference>
<dbReference type="AlphaFoldDB" id="A0A8G2DXP6"/>
<evidence type="ECO:0000256" key="1">
    <source>
        <dbReference type="ARBA" id="ARBA00004442"/>
    </source>
</evidence>
<comment type="similarity">
    <text evidence="2">Belongs to the MipA/OmpV family.</text>
</comment>
<dbReference type="RefSeq" id="WP_129925831.1">
    <property type="nucleotide sequence ID" value="NZ_SEOO01000005.1"/>
</dbReference>
<dbReference type="GO" id="GO:0009279">
    <property type="term" value="C:cell outer membrane"/>
    <property type="evidence" value="ECO:0007669"/>
    <property type="project" value="UniProtKB-SubCell"/>
</dbReference>
<dbReference type="PANTHER" id="PTHR38776">
    <property type="entry name" value="MLTA-INTERACTING PROTEIN-RELATED"/>
    <property type="match status" value="1"/>
</dbReference>
<comment type="caution">
    <text evidence="7">The sequence shown here is derived from an EMBL/GenBank/DDBJ whole genome shotgun (WGS) entry which is preliminary data.</text>
</comment>
<feature type="signal peptide" evidence="6">
    <location>
        <begin position="1"/>
        <end position="24"/>
    </location>
</feature>
<evidence type="ECO:0000256" key="5">
    <source>
        <dbReference type="ARBA" id="ARBA00023237"/>
    </source>
</evidence>
<dbReference type="EMBL" id="SEOO01000005">
    <property type="protein sequence ID" value="RYM13448.1"/>
    <property type="molecule type" value="Genomic_DNA"/>
</dbReference>
<reference evidence="7 8" key="1">
    <citation type="submission" date="2019-02" db="EMBL/GenBank/DDBJ databases">
        <authorList>
            <person name="Feng G."/>
        </authorList>
    </citation>
    <scope>NUCLEOTIDE SEQUENCE [LARGE SCALE GENOMIC DNA]</scope>
    <source>
        <strain evidence="7 8">CCTCC AB 2011146</strain>
    </source>
</reference>
<evidence type="ECO:0000256" key="2">
    <source>
        <dbReference type="ARBA" id="ARBA00005722"/>
    </source>
</evidence>
<evidence type="ECO:0000313" key="7">
    <source>
        <dbReference type="EMBL" id="RYM13448.1"/>
    </source>
</evidence>
<keyword evidence="4" id="KW-0472">Membrane</keyword>
<gene>
    <name evidence="7" type="ORF">EWH12_04255</name>
</gene>
<dbReference type="InterPro" id="IPR010583">
    <property type="entry name" value="MipA"/>
</dbReference>
<name>A0A8G2DXP6_9SPHN</name>
<keyword evidence="5" id="KW-0998">Cell outer membrane</keyword>
<feature type="chain" id="PRO_5034395348" evidence="6">
    <location>
        <begin position="25"/>
        <end position="282"/>
    </location>
</feature>
<protein>
    <submittedName>
        <fullName evidence="7">MipA/OmpV family protein</fullName>
    </submittedName>
</protein>
<accession>A0A8G2DXP6</accession>
<comment type="subcellular location">
    <subcellularLocation>
        <location evidence="1">Cell outer membrane</location>
    </subcellularLocation>
</comment>
<evidence type="ECO:0000256" key="6">
    <source>
        <dbReference type="SAM" id="SignalP"/>
    </source>
</evidence>
<evidence type="ECO:0000256" key="4">
    <source>
        <dbReference type="ARBA" id="ARBA00023136"/>
    </source>
</evidence>
<dbReference type="Pfam" id="PF06629">
    <property type="entry name" value="MipA"/>
    <property type="match status" value="1"/>
</dbReference>
<dbReference type="PANTHER" id="PTHR38776:SF1">
    <property type="entry name" value="MLTA-INTERACTING PROTEIN-RELATED"/>
    <property type="match status" value="1"/>
</dbReference>
<evidence type="ECO:0000256" key="3">
    <source>
        <dbReference type="ARBA" id="ARBA00022729"/>
    </source>
</evidence>
<organism evidence="7 8">
    <name type="scientific">Sphingobium cupriresistens</name>
    <dbReference type="NCBI Taxonomy" id="1132417"/>
    <lineage>
        <taxon>Bacteria</taxon>
        <taxon>Pseudomonadati</taxon>
        <taxon>Pseudomonadota</taxon>
        <taxon>Alphaproteobacteria</taxon>
        <taxon>Sphingomonadales</taxon>
        <taxon>Sphingomonadaceae</taxon>
        <taxon>Sphingobium</taxon>
    </lineage>
</organism>
<keyword evidence="3 6" id="KW-0732">Signal</keyword>
<dbReference type="OrthoDB" id="5462484at2"/>
<sequence>MHFFRSRLAATIVAALPLCGPAMAQEEEQHSMLTIGAGAAVIPSYEGADEYRVMPIVQARGKVRDFAFWTRGTALYVDAIPDPTGTGFDFELGPVVNVRLDRTSRKGIKDDAVRLLGKRDIAVEVGGFVGIGKTGVITSDYDNLAARVAVTKDVAGAHGGAVITPTIEYYTPLSMTSFVGASVSADYVGKKYGRTYFDITPQESLASGLAVYDRAGRGSGFKRLNVNLSAGKSLSGDLRKGWAVFGVAGYARVLGKYANSPIVADVGSRNQWVGAIGVGYTF</sequence>